<evidence type="ECO:0000313" key="2">
    <source>
        <dbReference type="EnsemblPlants" id="MELO3C033758.2.1"/>
    </source>
</evidence>
<dbReference type="EnsemblPlants" id="MELO3C033758.2.1">
    <property type="protein sequence ID" value="MELO3C033758.2.1"/>
    <property type="gene ID" value="MELO3C033758.2"/>
</dbReference>
<accession>A0A9I9EHC8</accession>
<reference evidence="2" key="1">
    <citation type="submission" date="2023-03" db="UniProtKB">
        <authorList>
            <consortium name="EnsemblPlants"/>
        </authorList>
    </citation>
    <scope>IDENTIFICATION</scope>
</reference>
<feature type="transmembrane region" description="Helical" evidence="1">
    <location>
        <begin position="66"/>
        <end position="85"/>
    </location>
</feature>
<keyword evidence="1" id="KW-0472">Membrane</keyword>
<sequence length="107" mass="12078">MPVTTEASARDEIQPLDSHNKINTVLNHLSNIVSSVIGLSDTVVPTNRGETMSFKKICIVQISFRFDLYSIYYFTMWFLSSFYYFNAASVMDGCESSFLKVTKPSAL</sequence>
<organism evidence="2">
    <name type="scientific">Cucumis melo</name>
    <name type="common">Muskmelon</name>
    <dbReference type="NCBI Taxonomy" id="3656"/>
    <lineage>
        <taxon>Eukaryota</taxon>
        <taxon>Viridiplantae</taxon>
        <taxon>Streptophyta</taxon>
        <taxon>Embryophyta</taxon>
        <taxon>Tracheophyta</taxon>
        <taxon>Spermatophyta</taxon>
        <taxon>Magnoliopsida</taxon>
        <taxon>eudicotyledons</taxon>
        <taxon>Gunneridae</taxon>
        <taxon>Pentapetalae</taxon>
        <taxon>rosids</taxon>
        <taxon>fabids</taxon>
        <taxon>Cucurbitales</taxon>
        <taxon>Cucurbitaceae</taxon>
        <taxon>Benincaseae</taxon>
        <taxon>Cucumis</taxon>
    </lineage>
</organism>
<evidence type="ECO:0000256" key="1">
    <source>
        <dbReference type="SAM" id="Phobius"/>
    </source>
</evidence>
<name>A0A9I9EHC8_CUCME</name>
<keyword evidence="1" id="KW-0812">Transmembrane</keyword>
<proteinExistence type="predicted"/>
<dbReference type="Gramene" id="MELO3C033758.2.1">
    <property type="protein sequence ID" value="MELO3C033758.2.1"/>
    <property type="gene ID" value="MELO3C033758.2"/>
</dbReference>
<dbReference type="AlphaFoldDB" id="A0A9I9EHC8"/>
<keyword evidence="1" id="KW-1133">Transmembrane helix</keyword>
<protein>
    <submittedName>
        <fullName evidence="2">Uncharacterized protein</fullName>
    </submittedName>
</protein>